<dbReference type="FunFam" id="3.40.50.1360:FF:000005">
    <property type="entry name" value="6-phosphogluconolactonase"/>
    <property type="match status" value="1"/>
</dbReference>
<protein>
    <recommendedName>
        <fullName evidence="4 6">6-phosphogluconolactonase</fullName>
        <shortName evidence="6">6PGL</shortName>
        <ecNumber evidence="4 6">3.1.1.31</ecNumber>
    </recommendedName>
</protein>
<evidence type="ECO:0000256" key="2">
    <source>
        <dbReference type="ARBA" id="ARBA00004961"/>
    </source>
</evidence>
<dbReference type="PANTHER" id="PTHR11054">
    <property type="entry name" value="6-PHOSPHOGLUCONOLACTONASE"/>
    <property type="match status" value="1"/>
</dbReference>
<accession>A0A653CSI1</accession>
<gene>
    <name evidence="8" type="ORF">CALMAC_LOCUS11498</name>
</gene>
<dbReference type="NCBIfam" id="TIGR01198">
    <property type="entry name" value="pgl"/>
    <property type="match status" value="1"/>
</dbReference>
<dbReference type="AlphaFoldDB" id="A0A653CSI1"/>
<comment type="catalytic activity">
    <reaction evidence="1 6">
        <text>6-phospho-D-glucono-1,5-lactone + H2O = 6-phospho-D-gluconate + H(+)</text>
        <dbReference type="Rhea" id="RHEA:12556"/>
        <dbReference type="ChEBI" id="CHEBI:15377"/>
        <dbReference type="ChEBI" id="CHEBI:15378"/>
        <dbReference type="ChEBI" id="CHEBI:57955"/>
        <dbReference type="ChEBI" id="CHEBI:58759"/>
        <dbReference type="EC" id="3.1.1.31"/>
    </reaction>
</comment>
<evidence type="ECO:0000313" key="8">
    <source>
        <dbReference type="EMBL" id="VEN50881.1"/>
    </source>
</evidence>
<evidence type="ECO:0000259" key="7">
    <source>
        <dbReference type="Pfam" id="PF01182"/>
    </source>
</evidence>
<reference evidence="8 9" key="1">
    <citation type="submission" date="2019-01" db="EMBL/GenBank/DDBJ databases">
        <authorList>
            <person name="Sayadi A."/>
        </authorList>
    </citation>
    <scope>NUCLEOTIDE SEQUENCE [LARGE SCALE GENOMIC DNA]</scope>
</reference>
<evidence type="ECO:0000256" key="5">
    <source>
        <dbReference type="ARBA" id="ARBA00022801"/>
    </source>
</evidence>
<dbReference type="OrthoDB" id="432544at2759"/>
<dbReference type="InterPro" id="IPR039104">
    <property type="entry name" value="6PGL"/>
</dbReference>
<sequence length="240" mass="26394">MVDIVVLETKENVISKLCEVIETSAKENIEKNGVFNIGFSGGSLVTFLATGLPKIQTDFTKWRIFFCDERVVPEDDADSTYGAYKKSLIDSGKVNLKPDQFITIKQGVPADEAAVDYGQKILRCFPGVANVPVFDVLLLGMGPDGHTCSLFPGHPLLEENTKWIAPITDSPKPPPNRVTMTYPVLNHAKMCVFATAGKEKADMVKRILVEKEDLPAGRVKPVAGKVIWILDKEAGMHIKH</sequence>
<dbReference type="InterPro" id="IPR005900">
    <property type="entry name" value="6-phosphogluconolactonase_DevB"/>
</dbReference>
<dbReference type="InterPro" id="IPR037171">
    <property type="entry name" value="NagB/RpiA_transferase-like"/>
</dbReference>
<dbReference type="GO" id="GO:0006098">
    <property type="term" value="P:pentose-phosphate shunt"/>
    <property type="evidence" value="ECO:0007669"/>
    <property type="project" value="UniProtKB-UniPathway"/>
</dbReference>
<evidence type="ECO:0000256" key="4">
    <source>
        <dbReference type="ARBA" id="ARBA00013198"/>
    </source>
</evidence>
<dbReference type="PANTHER" id="PTHR11054:SF0">
    <property type="entry name" value="6-PHOSPHOGLUCONOLACTONASE"/>
    <property type="match status" value="1"/>
</dbReference>
<keyword evidence="9" id="KW-1185">Reference proteome</keyword>
<dbReference type="CDD" id="cd01400">
    <property type="entry name" value="6PGL"/>
    <property type="match status" value="1"/>
</dbReference>
<feature type="domain" description="Glucosamine/galactosamine-6-phosphate isomerase" evidence="7">
    <location>
        <begin position="9"/>
        <end position="228"/>
    </location>
</feature>
<evidence type="ECO:0000256" key="3">
    <source>
        <dbReference type="ARBA" id="ARBA00010662"/>
    </source>
</evidence>
<comment type="similarity">
    <text evidence="3 6">Belongs to the glucosamine/galactosamine-6-phosphate isomerase family. 6-phosphogluconolactonase subfamily.</text>
</comment>
<evidence type="ECO:0000256" key="1">
    <source>
        <dbReference type="ARBA" id="ARBA00000832"/>
    </source>
</evidence>
<name>A0A653CSI1_CALMS</name>
<dbReference type="Pfam" id="PF01182">
    <property type="entry name" value="Glucosamine_iso"/>
    <property type="match status" value="1"/>
</dbReference>
<dbReference type="GO" id="GO:0017057">
    <property type="term" value="F:6-phosphogluconolactonase activity"/>
    <property type="evidence" value="ECO:0007669"/>
    <property type="project" value="UniProtKB-UniRule"/>
</dbReference>
<dbReference type="Gene3D" id="3.40.50.1360">
    <property type="match status" value="1"/>
</dbReference>
<dbReference type="SUPFAM" id="SSF100950">
    <property type="entry name" value="NagB/RpiA/CoA transferase-like"/>
    <property type="match status" value="1"/>
</dbReference>
<evidence type="ECO:0000256" key="6">
    <source>
        <dbReference type="RuleBase" id="RU365095"/>
    </source>
</evidence>
<dbReference type="InterPro" id="IPR006148">
    <property type="entry name" value="Glc/Gal-6P_isomerase"/>
</dbReference>
<dbReference type="EC" id="3.1.1.31" evidence="4 6"/>
<dbReference type="EMBL" id="CAACVG010008724">
    <property type="protein sequence ID" value="VEN50881.1"/>
    <property type="molecule type" value="Genomic_DNA"/>
</dbReference>
<evidence type="ECO:0000313" key="9">
    <source>
        <dbReference type="Proteomes" id="UP000410492"/>
    </source>
</evidence>
<comment type="pathway">
    <text evidence="2 6">Carbohydrate degradation; pentose phosphate pathway; D-ribulose 5-phosphate from D-glucose 6-phosphate (oxidative stage): step 2/3.</text>
</comment>
<dbReference type="Proteomes" id="UP000410492">
    <property type="component" value="Unassembled WGS sequence"/>
</dbReference>
<dbReference type="UniPathway" id="UPA00115">
    <property type="reaction ID" value="UER00409"/>
</dbReference>
<comment type="function">
    <text evidence="6">Hydrolysis of 6-phosphogluconolactone to 6-phosphogluconate.</text>
</comment>
<organism evidence="8 9">
    <name type="scientific">Callosobruchus maculatus</name>
    <name type="common">Southern cowpea weevil</name>
    <name type="synonym">Pulse bruchid</name>
    <dbReference type="NCBI Taxonomy" id="64391"/>
    <lineage>
        <taxon>Eukaryota</taxon>
        <taxon>Metazoa</taxon>
        <taxon>Ecdysozoa</taxon>
        <taxon>Arthropoda</taxon>
        <taxon>Hexapoda</taxon>
        <taxon>Insecta</taxon>
        <taxon>Pterygota</taxon>
        <taxon>Neoptera</taxon>
        <taxon>Endopterygota</taxon>
        <taxon>Coleoptera</taxon>
        <taxon>Polyphaga</taxon>
        <taxon>Cucujiformia</taxon>
        <taxon>Chrysomeloidea</taxon>
        <taxon>Chrysomelidae</taxon>
        <taxon>Bruchinae</taxon>
        <taxon>Bruchini</taxon>
        <taxon>Callosobruchus</taxon>
    </lineage>
</organism>
<keyword evidence="5 6" id="KW-0378">Hydrolase</keyword>
<dbReference type="GO" id="GO:0005975">
    <property type="term" value="P:carbohydrate metabolic process"/>
    <property type="evidence" value="ECO:0007669"/>
    <property type="project" value="UniProtKB-UniRule"/>
</dbReference>
<proteinExistence type="inferred from homology"/>